<accession>A0ABQ8R965</accession>
<evidence type="ECO:0000313" key="2">
    <source>
        <dbReference type="EMBL" id="KAJ4129790.1"/>
    </source>
</evidence>
<evidence type="ECO:0008006" key="4">
    <source>
        <dbReference type="Google" id="ProtNLM"/>
    </source>
</evidence>
<evidence type="ECO:0000313" key="3">
    <source>
        <dbReference type="Proteomes" id="UP001152024"/>
    </source>
</evidence>
<gene>
    <name evidence="2" type="ORF">NW768_006759</name>
</gene>
<reference evidence="2" key="1">
    <citation type="submission" date="2022-09" db="EMBL/GenBank/DDBJ databases">
        <title>Fusarium specimens isolated from Avocado Roots.</title>
        <authorList>
            <person name="Stajich J."/>
            <person name="Roper C."/>
            <person name="Heimlech-Rivalta G."/>
        </authorList>
    </citation>
    <scope>NUCLEOTIDE SEQUENCE</scope>
    <source>
        <strain evidence="2">CF00095</strain>
    </source>
</reference>
<dbReference type="EMBL" id="JAOQBH010000010">
    <property type="protein sequence ID" value="KAJ4129790.1"/>
    <property type="molecule type" value="Genomic_DNA"/>
</dbReference>
<proteinExistence type="predicted"/>
<comment type="caution">
    <text evidence="2">The sequence shown here is derived from an EMBL/GenBank/DDBJ whole genome shotgun (WGS) entry which is preliminary data.</text>
</comment>
<evidence type="ECO:0000256" key="1">
    <source>
        <dbReference type="SAM" id="SignalP"/>
    </source>
</evidence>
<dbReference type="Proteomes" id="UP001152024">
    <property type="component" value="Unassembled WGS sequence"/>
</dbReference>
<feature type="signal peptide" evidence="1">
    <location>
        <begin position="1"/>
        <end position="21"/>
    </location>
</feature>
<organism evidence="2 3">
    <name type="scientific">Fusarium equiseti</name>
    <name type="common">Fusarium scirpi</name>
    <dbReference type="NCBI Taxonomy" id="61235"/>
    <lineage>
        <taxon>Eukaryota</taxon>
        <taxon>Fungi</taxon>
        <taxon>Dikarya</taxon>
        <taxon>Ascomycota</taxon>
        <taxon>Pezizomycotina</taxon>
        <taxon>Sordariomycetes</taxon>
        <taxon>Hypocreomycetidae</taxon>
        <taxon>Hypocreales</taxon>
        <taxon>Nectriaceae</taxon>
        <taxon>Fusarium</taxon>
        <taxon>Fusarium incarnatum-equiseti species complex</taxon>
    </lineage>
</organism>
<name>A0ABQ8R965_FUSEQ</name>
<sequence length="303" mass="31968">MGCRSIFALAAVAASLFGVNAGPCKPATSTAVSVVQSDTSSTATSEAESTTLLDISLTLSTGTLSTDATSEILVETTPTTVIDSTSTQLVETTPTTLIESTSTNSIEGTATTSAIVTEETSATSAVLTEESSTTLAASTTTTEAEACTETQVIINPGFDDNPMWYPWTKDTGDTGIISLSNVVYYSAPYSMFVALFEGGRDATISQPLRNLKGRYLLSYRWKIDAAQSDQDFTCSVQPKIGNTFLQASNMNQISVPLVEVTEEWSTVEEVDSTEFTLVIGCSGILGVAQLNIDDITLNKVCDA</sequence>
<feature type="chain" id="PRO_5046104474" description="CBM-cenC domain-containing protein" evidence="1">
    <location>
        <begin position="22"/>
        <end position="303"/>
    </location>
</feature>
<keyword evidence="1" id="KW-0732">Signal</keyword>
<keyword evidence="3" id="KW-1185">Reference proteome</keyword>
<protein>
    <recommendedName>
        <fullName evidence="4">CBM-cenC domain-containing protein</fullName>
    </recommendedName>
</protein>